<keyword evidence="2" id="KW-1185">Reference proteome</keyword>
<name>A0A4Y2MJS1_ARAVE</name>
<reference evidence="1 2" key="1">
    <citation type="journal article" date="2019" name="Sci. Rep.">
        <title>Orb-weaving spider Araneus ventricosus genome elucidates the spidroin gene catalogue.</title>
        <authorList>
            <person name="Kono N."/>
            <person name="Nakamura H."/>
            <person name="Ohtoshi R."/>
            <person name="Moran D.A.P."/>
            <person name="Shinohara A."/>
            <person name="Yoshida Y."/>
            <person name="Fujiwara M."/>
            <person name="Mori M."/>
            <person name="Tomita M."/>
            <person name="Arakawa K."/>
        </authorList>
    </citation>
    <scope>NUCLEOTIDE SEQUENCE [LARGE SCALE GENOMIC DNA]</scope>
</reference>
<dbReference type="GO" id="GO:0003676">
    <property type="term" value="F:nucleic acid binding"/>
    <property type="evidence" value="ECO:0007669"/>
    <property type="project" value="InterPro"/>
</dbReference>
<dbReference type="PANTHER" id="PTHR47326">
    <property type="entry name" value="TRANSPOSABLE ELEMENT TC3 TRANSPOSASE-LIKE PROTEIN"/>
    <property type="match status" value="1"/>
</dbReference>
<proteinExistence type="predicted"/>
<dbReference type="AlphaFoldDB" id="A0A4Y2MJS1"/>
<gene>
    <name evidence="1" type="ORF">AVEN_249234_1</name>
</gene>
<protein>
    <submittedName>
        <fullName evidence="1">Uncharacterized protein</fullName>
    </submittedName>
</protein>
<dbReference type="InterPro" id="IPR036397">
    <property type="entry name" value="RNaseH_sf"/>
</dbReference>
<sequence>MRESGNVHPVGALGRPKLHSTDEEIDILVYFCSHPHSGVLTAASEMNVPPTTVWRILRQNEWHPFSIHDVQGEEPKDYQRRLDFCNWALNQEDANPSFLKDIIWADECCFKQDGYINPQNEHFCSRTNPFVVREFIIRSNFL</sequence>
<comment type="caution">
    <text evidence="1">The sequence shown here is derived from an EMBL/GenBank/DDBJ whole genome shotgun (WGS) entry which is preliminary data.</text>
</comment>
<organism evidence="1 2">
    <name type="scientific">Araneus ventricosus</name>
    <name type="common">Orbweaver spider</name>
    <name type="synonym">Epeira ventricosa</name>
    <dbReference type="NCBI Taxonomy" id="182803"/>
    <lineage>
        <taxon>Eukaryota</taxon>
        <taxon>Metazoa</taxon>
        <taxon>Ecdysozoa</taxon>
        <taxon>Arthropoda</taxon>
        <taxon>Chelicerata</taxon>
        <taxon>Arachnida</taxon>
        <taxon>Araneae</taxon>
        <taxon>Araneomorphae</taxon>
        <taxon>Entelegynae</taxon>
        <taxon>Araneoidea</taxon>
        <taxon>Araneidae</taxon>
        <taxon>Araneus</taxon>
    </lineage>
</organism>
<dbReference type="Gene3D" id="3.30.420.10">
    <property type="entry name" value="Ribonuclease H-like superfamily/Ribonuclease H"/>
    <property type="match status" value="1"/>
</dbReference>
<dbReference type="Proteomes" id="UP000499080">
    <property type="component" value="Unassembled WGS sequence"/>
</dbReference>
<evidence type="ECO:0000313" key="2">
    <source>
        <dbReference type="Proteomes" id="UP000499080"/>
    </source>
</evidence>
<dbReference type="EMBL" id="BGPR01007434">
    <property type="protein sequence ID" value="GBN26819.1"/>
    <property type="molecule type" value="Genomic_DNA"/>
</dbReference>
<dbReference type="OrthoDB" id="6422890at2759"/>
<evidence type="ECO:0000313" key="1">
    <source>
        <dbReference type="EMBL" id="GBN26819.1"/>
    </source>
</evidence>
<dbReference type="PANTHER" id="PTHR47326:SF1">
    <property type="entry name" value="HTH PSQ-TYPE DOMAIN-CONTAINING PROTEIN"/>
    <property type="match status" value="1"/>
</dbReference>
<accession>A0A4Y2MJS1</accession>